<dbReference type="PANTHER" id="PTHR15822">
    <property type="entry name" value="TRAF AND TNF RECEPTOR-ASSOCIATED PROTEIN"/>
    <property type="match status" value="1"/>
</dbReference>
<accession>A0ABV3ETF9</accession>
<proteinExistence type="predicted"/>
<keyword evidence="9" id="KW-0812">Transmembrane</keyword>
<keyword evidence="3" id="KW-0540">Nuclease</keyword>
<protein>
    <submittedName>
        <fullName evidence="11">Endonuclease/exonuclease/phosphatase family protein</fullName>
    </submittedName>
</protein>
<keyword evidence="12" id="KW-1185">Reference proteome</keyword>
<evidence type="ECO:0000259" key="10">
    <source>
        <dbReference type="Pfam" id="PF03372"/>
    </source>
</evidence>
<comment type="caution">
    <text evidence="11">The sequence shown here is derived from an EMBL/GenBank/DDBJ whole genome shotgun (WGS) entry which is preliminary data.</text>
</comment>
<dbReference type="InterPro" id="IPR051547">
    <property type="entry name" value="TDP2-like"/>
</dbReference>
<keyword evidence="6" id="KW-0378">Hydrolase</keyword>
<evidence type="ECO:0000256" key="6">
    <source>
        <dbReference type="ARBA" id="ARBA00022801"/>
    </source>
</evidence>
<sequence length="314" mass="33549">MARIRRRRHTPLLLAPLVSVLLAGHPLVPNTGPRLGSLLETFLPWAGLAVPPLLLFVLLRRRTPVAVCAVLLPALTWAWLFGPHLLPPRDRGADGLTVVQHNVSDENPDPAATARALAAAEPRPDLIALQEVTPAALPALRAALSAGYPHHASHGTVALFSRHPLTGVRPLDVRPAGVDPSWRRALRAAVHLPRHGEVAVHVAHLPSVRVTPAAGLTSARRDESARLLAAAVDAEPLPRVLLLGDLNSTLDDRGLAPLTSRLPAPVHGLAFTWPASFPLARIDQVLARGPRAISVTPLPRTASDHLPLLARVRL</sequence>
<keyword evidence="4" id="KW-0479">Metal-binding</keyword>
<dbReference type="InterPro" id="IPR036691">
    <property type="entry name" value="Endo/exonu/phosph_ase_sf"/>
</dbReference>
<dbReference type="Gene3D" id="3.60.10.10">
    <property type="entry name" value="Endonuclease/exonuclease/phosphatase"/>
    <property type="match status" value="1"/>
</dbReference>
<dbReference type="PANTHER" id="PTHR15822:SF4">
    <property type="entry name" value="TYROSYL-DNA PHOSPHODIESTERASE 2"/>
    <property type="match status" value="1"/>
</dbReference>
<dbReference type="GO" id="GO:0004519">
    <property type="term" value="F:endonuclease activity"/>
    <property type="evidence" value="ECO:0007669"/>
    <property type="project" value="UniProtKB-KW"/>
</dbReference>
<dbReference type="EMBL" id="JBEZNA010000048">
    <property type="protein sequence ID" value="MEU9579502.1"/>
    <property type="molecule type" value="Genomic_DNA"/>
</dbReference>
<gene>
    <name evidence="11" type="ORF">AB0D95_19895</name>
</gene>
<comment type="cofactor">
    <cofactor evidence="1">
        <name>Mn(2+)</name>
        <dbReference type="ChEBI" id="CHEBI:29035"/>
    </cofactor>
</comment>
<evidence type="ECO:0000256" key="7">
    <source>
        <dbReference type="ARBA" id="ARBA00022842"/>
    </source>
</evidence>
<keyword evidence="5" id="KW-0227">DNA damage</keyword>
<keyword evidence="7" id="KW-0460">Magnesium</keyword>
<dbReference type="InterPro" id="IPR005135">
    <property type="entry name" value="Endo/exonuclease/phosphatase"/>
</dbReference>
<evidence type="ECO:0000256" key="9">
    <source>
        <dbReference type="SAM" id="Phobius"/>
    </source>
</evidence>
<evidence type="ECO:0000313" key="12">
    <source>
        <dbReference type="Proteomes" id="UP001551584"/>
    </source>
</evidence>
<keyword evidence="8" id="KW-0234">DNA repair</keyword>
<keyword evidence="9" id="KW-1133">Transmembrane helix</keyword>
<feature type="domain" description="Endonuclease/exonuclease/phosphatase" evidence="10">
    <location>
        <begin position="100"/>
        <end position="305"/>
    </location>
</feature>
<evidence type="ECO:0000256" key="1">
    <source>
        <dbReference type="ARBA" id="ARBA00001936"/>
    </source>
</evidence>
<feature type="transmembrane region" description="Helical" evidence="9">
    <location>
        <begin position="42"/>
        <end position="59"/>
    </location>
</feature>
<keyword evidence="11" id="KW-0255">Endonuclease</keyword>
<dbReference type="RefSeq" id="WP_359274449.1">
    <property type="nucleotide sequence ID" value="NZ_JBEZNA010000048.1"/>
</dbReference>
<evidence type="ECO:0000256" key="5">
    <source>
        <dbReference type="ARBA" id="ARBA00022763"/>
    </source>
</evidence>
<keyword evidence="9" id="KW-0472">Membrane</keyword>
<dbReference type="SUPFAM" id="SSF56219">
    <property type="entry name" value="DNase I-like"/>
    <property type="match status" value="1"/>
</dbReference>
<reference evidence="11 12" key="1">
    <citation type="submission" date="2024-06" db="EMBL/GenBank/DDBJ databases">
        <title>The Natural Products Discovery Center: Release of the First 8490 Sequenced Strains for Exploring Actinobacteria Biosynthetic Diversity.</title>
        <authorList>
            <person name="Kalkreuter E."/>
            <person name="Kautsar S.A."/>
            <person name="Yang D."/>
            <person name="Bader C.D."/>
            <person name="Teijaro C.N."/>
            <person name="Fluegel L."/>
            <person name="Davis C.M."/>
            <person name="Simpson J.R."/>
            <person name="Lauterbach L."/>
            <person name="Steele A.D."/>
            <person name="Gui C."/>
            <person name="Meng S."/>
            <person name="Li G."/>
            <person name="Viehrig K."/>
            <person name="Ye F."/>
            <person name="Su P."/>
            <person name="Kiefer A.F."/>
            <person name="Nichols A."/>
            <person name="Cepeda A.J."/>
            <person name="Yan W."/>
            <person name="Fan B."/>
            <person name="Jiang Y."/>
            <person name="Adhikari A."/>
            <person name="Zheng C.-J."/>
            <person name="Schuster L."/>
            <person name="Cowan T.M."/>
            <person name="Smanski M.J."/>
            <person name="Chevrette M.G."/>
            <person name="De Carvalho L.P.S."/>
            <person name="Shen B."/>
        </authorList>
    </citation>
    <scope>NUCLEOTIDE SEQUENCE [LARGE SCALE GENOMIC DNA]</scope>
    <source>
        <strain evidence="11 12">NPDC048117</strain>
    </source>
</reference>
<evidence type="ECO:0000256" key="2">
    <source>
        <dbReference type="ARBA" id="ARBA00001946"/>
    </source>
</evidence>
<name>A0ABV3ETF9_9ACTN</name>
<feature type="transmembrane region" description="Helical" evidence="9">
    <location>
        <begin position="66"/>
        <end position="86"/>
    </location>
</feature>
<evidence type="ECO:0000313" key="11">
    <source>
        <dbReference type="EMBL" id="MEU9579502.1"/>
    </source>
</evidence>
<evidence type="ECO:0000256" key="4">
    <source>
        <dbReference type="ARBA" id="ARBA00022723"/>
    </source>
</evidence>
<evidence type="ECO:0000256" key="3">
    <source>
        <dbReference type="ARBA" id="ARBA00022722"/>
    </source>
</evidence>
<evidence type="ECO:0000256" key="8">
    <source>
        <dbReference type="ARBA" id="ARBA00023204"/>
    </source>
</evidence>
<organism evidence="11 12">
    <name type="scientific">Streptomyces chilikensis</name>
    <dbReference type="NCBI Taxonomy" id="1194079"/>
    <lineage>
        <taxon>Bacteria</taxon>
        <taxon>Bacillati</taxon>
        <taxon>Actinomycetota</taxon>
        <taxon>Actinomycetes</taxon>
        <taxon>Kitasatosporales</taxon>
        <taxon>Streptomycetaceae</taxon>
        <taxon>Streptomyces</taxon>
    </lineage>
</organism>
<comment type="cofactor">
    <cofactor evidence="2">
        <name>Mg(2+)</name>
        <dbReference type="ChEBI" id="CHEBI:18420"/>
    </cofactor>
</comment>
<dbReference type="Pfam" id="PF03372">
    <property type="entry name" value="Exo_endo_phos"/>
    <property type="match status" value="1"/>
</dbReference>
<dbReference type="Proteomes" id="UP001551584">
    <property type="component" value="Unassembled WGS sequence"/>
</dbReference>